<feature type="compositionally biased region" description="Basic residues" evidence="1">
    <location>
        <begin position="1"/>
        <end position="10"/>
    </location>
</feature>
<reference evidence="2 3" key="1">
    <citation type="journal article" date="2010" name="Cell">
        <title>The genome of Naegleria gruberi illuminates early eukaryotic versatility.</title>
        <authorList>
            <person name="Fritz-Laylin L.K."/>
            <person name="Prochnik S.E."/>
            <person name="Ginger M.L."/>
            <person name="Dacks J.B."/>
            <person name="Carpenter M.L."/>
            <person name="Field M.C."/>
            <person name="Kuo A."/>
            <person name="Paredez A."/>
            <person name="Chapman J."/>
            <person name="Pham J."/>
            <person name="Shu S."/>
            <person name="Neupane R."/>
            <person name="Cipriano M."/>
            <person name="Mancuso J."/>
            <person name="Tu H."/>
            <person name="Salamov A."/>
            <person name="Lindquist E."/>
            <person name="Shapiro H."/>
            <person name="Lucas S."/>
            <person name="Grigoriev I.V."/>
            <person name="Cande W.Z."/>
            <person name="Fulton C."/>
            <person name="Rokhsar D.S."/>
            <person name="Dawson S.C."/>
        </authorList>
    </citation>
    <scope>NUCLEOTIDE SEQUENCE [LARGE SCALE GENOMIC DNA]</scope>
    <source>
        <strain evidence="2 3">NEG-M</strain>
    </source>
</reference>
<dbReference type="PANTHER" id="PTHR13318">
    <property type="entry name" value="PARTNER OF PAIRED, ISOFORM B-RELATED"/>
    <property type="match status" value="1"/>
</dbReference>
<organism evidence="3">
    <name type="scientific">Naegleria gruberi</name>
    <name type="common">Amoeba</name>
    <dbReference type="NCBI Taxonomy" id="5762"/>
    <lineage>
        <taxon>Eukaryota</taxon>
        <taxon>Discoba</taxon>
        <taxon>Heterolobosea</taxon>
        <taxon>Tetramitia</taxon>
        <taxon>Eutetramitia</taxon>
        <taxon>Vahlkampfiidae</taxon>
        <taxon>Naegleria</taxon>
    </lineage>
</organism>
<feature type="compositionally biased region" description="Basic and acidic residues" evidence="1">
    <location>
        <begin position="11"/>
        <end position="24"/>
    </location>
</feature>
<evidence type="ECO:0000313" key="2">
    <source>
        <dbReference type="EMBL" id="EFC36368.1"/>
    </source>
</evidence>
<accession>D2W3C9</accession>
<proteinExistence type="predicted"/>
<gene>
    <name evidence="2" type="ORF">NAEGRDRAFT_75901</name>
</gene>
<dbReference type="KEGG" id="ngr:NAEGRDRAFT_75901"/>
<dbReference type="PANTHER" id="PTHR13318:SF190">
    <property type="entry name" value="PARTNER OF PAIRED, ISOFORM B"/>
    <property type="match status" value="1"/>
</dbReference>
<keyword evidence="3" id="KW-1185">Reference proteome</keyword>
<dbReference type="InParanoid" id="D2W3C9"/>
<dbReference type="VEuPathDB" id="AmoebaDB:NAEGRDRAFT_75901"/>
<evidence type="ECO:0008006" key="4">
    <source>
        <dbReference type="Google" id="ProtNLM"/>
    </source>
</evidence>
<dbReference type="GO" id="GO:0031146">
    <property type="term" value="P:SCF-dependent proteasomal ubiquitin-dependent protein catabolic process"/>
    <property type="evidence" value="ECO:0007669"/>
    <property type="project" value="TreeGrafter"/>
</dbReference>
<dbReference type="Proteomes" id="UP000006671">
    <property type="component" value="Unassembled WGS sequence"/>
</dbReference>
<dbReference type="GO" id="GO:0019005">
    <property type="term" value="C:SCF ubiquitin ligase complex"/>
    <property type="evidence" value="ECO:0007669"/>
    <property type="project" value="TreeGrafter"/>
</dbReference>
<dbReference type="RefSeq" id="XP_002669112.1">
    <property type="nucleotide sequence ID" value="XM_002669066.1"/>
</dbReference>
<evidence type="ECO:0000313" key="3">
    <source>
        <dbReference type="Proteomes" id="UP000006671"/>
    </source>
</evidence>
<dbReference type="AlphaFoldDB" id="D2W3C9"/>
<feature type="region of interest" description="Disordered" evidence="1">
    <location>
        <begin position="1"/>
        <end position="24"/>
    </location>
</feature>
<dbReference type="EMBL" id="GG738931">
    <property type="protein sequence ID" value="EFC36368.1"/>
    <property type="molecule type" value="Genomic_DNA"/>
</dbReference>
<dbReference type="SUPFAM" id="SSF52058">
    <property type="entry name" value="L domain-like"/>
    <property type="match status" value="1"/>
</dbReference>
<name>D2W3C9_NAEGR</name>
<dbReference type="InterPro" id="IPR032675">
    <property type="entry name" value="LRR_dom_sf"/>
</dbReference>
<evidence type="ECO:0000256" key="1">
    <source>
        <dbReference type="SAM" id="MobiDB-lite"/>
    </source>
</evidence>
<sequence>MTVIQNKKRKHEESSHHDDDGKMFDNADNIESVLFEEMTTVNSQLLSLANKMKLVDNIYFTKNTEMIDEFIGNINEFLKQLDMRRKKAFSEKLNSDILSYIYQFLDTNILKECCGLVSKLWRQSIGLKVKVRDIDIDKFVNCSLIENVTYLQLVDTTEEPETFKWLVNCRNLDNLKSLDLSEIELENVEYLMKCHMPNLTELNLAKRVSDEEVVIELLTSSFMTSVKKLDLSYSFYEFPIDIYESISESNYLSQITHLNLDNMEYLEFTGLDLLLKDKVNLEHLQIRKHCLVSYPNLFTNGNYMNLTYLDISSCQLSRNQEFIDLMFSPNLPNLTTLKGKALWAEEDGKEKDIVVEIPPNSQSSLTDLDIRYCRVGFYPSLFNHCPKLKKLSVYSLHDEESKKLHLNMMKSPNLTNLEYLKMDSWNEASEIIFTNPIYSNLKELHLVRPFRNGENLNVELVSNCNNLVNLTTLTVSVETQDLQEFQKNPTFSKLKRISNIVIPQKRL</sequence>
<dbReference type="GeneID" id="8862282"/>
<dbReference type="Gene3D" id="3.80.10.10">
    <property type="entry name" value="Ribonuclease Inhibitor"/>
    <property type="match status" value="3"/>
</dbReference>
<protein>
    <recommendedName>
        <fullName evidence="4">F-box domain-containing protein</fullName>
    </recommendedName>
</protein>